<dbReference type="GO" id="GO:0006357">
    <property type="term" value="P:regulation of transcription by RNA polymerase II"/>
    <property type="evidence" value="ECO:0000318"/>
    <property type="project" value="GO_Central"/>
</dbReference>
<dbReference type="PROSITE" id="PS50157">
    <property type="entry name" value="ZINC_FINGER_C2H2_2"/>
    <property type="match status" value="1"/>
</dbReference>
<dbReference type="SUPFAM" id="SSF57667">
    <property type="entry name" value="beta-beta-alpha zinc fingers"/>
    <property type="match status" value="2"/>
</dbReference>
<dbReference type="KEGG" id="oaa:100085391"/>
<dbReference type="InParanoid" id="A0A6I8P4Q1"/>
<evidence type="ECO:0000256" key="3">
    <source>
        <dbReference type="ARBA" id="ARBA00022491"/>
    </source>
</evidence>
<dbReference type="InterPro" id="IPR001356">
    <property type="entry name" value="HD"/>
</dbReference>
<evidence type="ECO:0000256" key="19">
    <source>
        <dbReference type="RuleBase" id="RU000682"/>
    </source>
</evidence>
<evidence type="ECO:0000256" key="14">
    <source>
        <dbReference type="ARBA" id="ARBA00023155"/>
    </source>
</evidence>
<reference evidence="23 24" key="1">
    <citation type="journal article" date="2008" name="Nature">
        <title>Genome analysis of the platypus reveals unique signatures of evolution.</title>
        <authorList>
            <person name="Warren W.C."/>
            <person name="Hillier L.W."/>
            <person name="Marshall Graves J.A."/>
            <person name="Birney E."/>
            <person name="Ponting C.P."/>
            <person name="Grutzner F."/>
            <person name="Belov K."/>
            <person name="Miller W."/>
            <person name="Clarke L."/>
            <person name="Chinwalla A.T."/>
            <person name="Yang S.P."/>
            <person name="Heger A."/>
            <person name="Locke D.P."/>
            <person name="Miethke P."/>
            <person name="Waters P.D."/>
            <person name="Veyrunes F."/>
            <person name="Fulton L."/>
            <person name="Fulton B."/>
            <person name="Graves T."/>
            <person name="Wallis J."/>
            <person name="Puente X.S."/>
            <person name="Lopez-Otin C."/>
            <person name="Ordonez G.R."/>
            <person name="Eichler E.E."/>
            <person name="Chen L."/>
            <person name="Cheng Z."/>
            <person name="Deakin J.E."/>
            <person name="Alsop A."/>
            <person name="Thompson K."/>
            <person name="Kirby P."/>
            <person name="Papenfuss A.T."/>
            <person name="Wakefield M.J."/>
            <person name="Olender T."/>
            <person name="Lancet D."/>
            <person name="Huttley G.A."/>
            <person name="Smit A.F."/>
            <person name="Pask A."/>
            <person name="Temple-Smith P."/>
            <person name="Batzer M.A."/>
            <person name="Walker J.A."/>
            <person name="Konkel M.K."/>
            <person name="Harris R.S."/>
            <person name="Whittington C.M."/>
            <person name="Wong E.S."/>
            <person name="Gemmell N.J."/>
            <person name="Buschiazzo E."/>
            <person name="Vargas Jentzsch I.M."/>
            <person name="Merkel A."/>
            <person name="Schmitz J."/>
            <person name="Zemann A."/>
            <person name="Churakov G."/>
            <person name="Kriegs J.O."/>
            <person name="Brosius J."/>
            <person name="Murchison E.P."/>
            <person name="Sachidanandam R."/>
            <person name="Smith C."/>
            <person name="Hannon G.J."/>
            <person name="Tsend-Ayush E."/>
            <person name="McMillan D."/>
            <person name="Attenborough R."/>
            <person name="Rens W."/>
            <person name="Ferguson-Smith M."/>
            <person name="Lefevre C.M."/>
            <person name="Sharp J.A."/>
            <person name="Nicholas K.R."/>
            <person name="Ray D.A."/>
            <person name="Kube M."/>
            <person name="Reinhardt R."/>
            <person name="Pringle T.H."/>
            <person name="Taylor J."/>
            <person name="Jones R.C."/>
            <person name="Nixon B."/>
            <person name="Dacheux J.L."/>
            <person name="Niwa H."/>
            <person name="Sekita Y."/>
            <person name="Huang X."/>
            <person name="Stark A."/>
            <person name="Kheradpour P."/>
            <person name="Kellis M."/>
            <person name="Flicek P."/>
            <person name="Chen Y."/>
            <person name="Webber C."/>
            <person name="Hardison R."/>
            <person name="Nelson J."/>
            <person name="Hallsworth-Pepin K."/>
            <person name="Delehaunty K."/>
            <person name="Markovic C."/>
            <person name="Minx P."/>
            <person name="Feng Y."/>
            <person name="Kremitzki C."/>
            <person name="Mitreva M."/>
            <person name="Glasscock J."/>
            <person name="Wylie T."/>
            <person name="Wohldmann P."/>
            <person name="Thiru P."/>
            <person name="Nhan M.N."/>
            <person name="Pohl C.S."/>
            <person name="Smith S.M."/>
            <person name="Hou S."/>
            <person name="Nefedov M."/>
            <person name="de Jong P.J."/>
            <person name="Renfree M.B."/>
            <person name="Mardis E.R."/>
            <person name="Wilson R.K."/>
        </authorList>
    </citation>
    <scope>NUCLEOTIDE SEQUENCE [LARGE SCALE GENOMIC DNA]</scope>
    <source>
        <strain evidence="23 24">Glennie</strain>
    </source>
</reference>
<evidence type="ECO:0000259" key="22">
    <source>
        <dbReference type="PROSITE" id="PS50157"/>
    </source>
</evidence>
<name>A0A6I8P4Q1_ORNAN</name>
<evidence type="ECO:0000256" key="10">
    <source>
        <dbReference type="ARBA" id="ARBA00022833"/>
    </source>
</evidence>
<dbReference type="SMART" id="SM00355">
    <property type="entry name" value="ZnF_C2H2"/>
    <property type="match status" value="2"/>
</dbReference>
<evidence type="ECO:0000256" key="15">
    <source>
        <dbReference type="ARBA" id="ARBA00023163"/>
    </source>
</evidence>
<dbReference type="Pfam" id="PF18387">
    <property type="entry name" value="zf_C2H2_ZHX"/>
    <property type="match status" value="1"/>
</dbReference>
<proteinExistence type="inferred from homology"/>
<feature type="compositionally biased region" description="Acidic residues" evidence="20">
    <location>
        <begin position="618"/>
        <end position="627"/>
    </location>
</feature>
<dbReference type="GO" id="GO:0046982">
    <property type="term" value="F:protein heterodimerization activity"/>
    <property type="evidence" value="ECO:0007669"/>
    <property type="project" value="Ensembl"/>
</dbReference>
<dbReference type="Bgee" id="ENSOANG00000040120">
    <property type="expression patterns" value="Expressed in testis and 7 other cell types or tissues"/>
</dbReference>
<dbReference type="GO" id="GO:0035019">
    <property type="term" value="P:somatic stem cell population maintenance"/>
    <property type="evidence" value="ECO:0007669"/>
    <property type="project" value="Ensembl"/>
</dbReference>
<feature type="compositionally biased region" description="Gly residues" evidence="20">
    <location>
        <begin position="33"/>
        <end position="42"/>
    </location>
</feature>
<dbReference type="FunCoup" id="A0A6I8P4Q1">
    <property type="interactions" value="1700"/>
</dbReference>
<dbReference type="GO" id="GO:0006402">
    <property type="term" value="P:mRNA catabolic process"/>
    <property type="evidence" value="ECO:0007669"/>
    <property type="project" value="Ensembl"/>
</dbReference>
<feature type="region of interest" description="Disordered" evidence="20">
    <location>
        <begin position="136"/>
        <end position="182"/>
    </location>
</feature>
<evidence type="ECO:0000256" key="4">
    <source>
        <dbReference type="ARBA" id="ARBA00022499"/>
    </source>
</evidence>
<dbReference type="RefSeq" id="XP_028919107.1">
    <property type="nucleotide sequence ID" value="XM_029063274.2"/>
</dbReference>
<keyword evidence="15" id="KW-0804">Transcription</keyword>
<evidence type="ECO:0000256" key="20">
    <source>
        <dbReference type="SAM" id="MobiDB-lite"/>
    </source>
</evidence>
<dbReference type="Gene3D" id="3.30.160.60">
    <property type="entry name" value="Classic Zinc Finger"/>
    <property type="match status" value="1"/>
</dbReference>
<dbReference type="CTD" id="22882"/>
<evidence type="ECO:0000313" key="23">
    <source>
        <dbReference type="Ensembl" id="ENSOANP00000047914.1"/>
    </source>
</evidence>
<dbReference type="RefSeq" id="XP_028919108.1">
    <property type="nucleotide sequence ID" value="XM_029063275.2"/>
</dbReference>
<dbReference type="SUPFAM" id="SSF46689">
    <property type="entry name" value="Homeodomain-like"/>
    <property type="match status" value="3"/>
</dbReference>
<evidence type="ECO:0000256" key="12">
    <source>
        <dbReference type="ARBA" id="ARBA00023015"/>
    </source>
</evidence>
<dbReference type="PROSITE" id="PS50071">
    <property type="entry name" value="HOMEOBOX_2"/>
    <property type="match status" value="2"/>
</dbReference>
<sequence>MASKRKSTTPCMLRAVQPGVKREAAGTPMAEPGGAGGGGGGDAPEAKARSEPQPKKLQGGYECKYCPYSTQNLNEFTEHVDLHHPNVILNPLYVCAECDFTTKKYDSLSDHNARHHPGETNFKLKLLKRNNQTVLEQSIEAPAGRTDPENPGPGKTRGVRRVEEEPAGGIPRLNGAEPLRAPAGHVTPSVQPPPNIHLVPKVPVPLNSAKYDSALDTNATMIGSFNRFPYPTQAELSWLTAASRHPEEHIRVWFATQRLKHGISWSPEEVEEARKKMFNGTIPPAPPTLAVLPAQMPRPGPRTAVPCQILGPAGLVLAQVADAPAVPCSPVALAVAGGPAPGQKRPPPDPRPALETKRAQAAAPSPSAPPGDRKKTKEQIAALKASFLASQFPAEAEVYRLIGVTGLSRSEIKKWFSDHRYRSQRGIVHITSESLAKDRLAIAATRHPRGRRAGLDTAPRHFGEKTPTPGEPGRLGVEADPWFSERRQLGDGRERVLAESGAPNGAPRPGPAAPCPAPPESREQVRLLRATFSRTQWPTPQEYDRLAAQTGLVRTEIVRWFKENRGLLRTGTLKWVVQPRDGAEDCGHEPLPPWRGAGPPADSPQNGRGEVRLRPRGDEEEEEEEVEDRPAAVGAEAGGGGQDGLGGDGHEEASGVDWVEVTVGEDDAVSDGPGGLAHSDPEILSGEACLA</sequence>
<feature type="DNA-binding region" description="Homeobox" evidence="18">
    <location>
        <begin position="378"/>
        <end position="427"/>
    </location>
</feature>
<reference evidence="23" key="2">
    <citation type="submission" date="2025-08" db="UniProtKB">
        <authorList>
            <consortium name="Ensembl"/>
        </authorList>
    </citation>
    <scope>IDENTIFICATION</scope>
    <source>
        <strain evidence="23">Glennie</strain>
    </source>
</reference>
<evidence type="ECO:0000256" key="11">
    <source>
        <dbReference type="ARBA" id="ARBA00022843"/>
    </source>
</evidence>
<gene>
    <name evidence="23" type="primary">ZHX2</name>
</gene>
<comment type="similarity">
    <text evidence="2">Belongs to the ZHX family.</text>
</comment>
<dbReference type="RefSeq" id="XP_028919106.1">
    <property type="nucleotide sequence ID" value="XM_029063273.2"/>
</dbReference>
<evidence type="ECO:0000313" key="24">
    <source>
        <dbReference type="Proteomes" id="UP000002279"/>
    </source>
</evidence>
<comment type="subcellular location">
    <subcellularLocation>
        <location evidence="1 18 19">Nucleus</location>
    </subcellularLocation>
</comment>
<accession>A0A6I8P4Q1</accession>
<dbReference type="GO" id="GO:0021953">
    <property type="term" value="P:central nervous system neuron differentiation"/>
    <property type="evidence" value="ECO:0007669"/>
    <property type="project" value="Ensembl"/>
</dbReference>
<dbReference type="OrthoDB" id="6159439at2759"/>
<dbReference type="GO" id="GO:0000122">
    <property type="term" value="P:negative regulation of transcription by RNA polymerase II"/>
    <property type="evidence" value="ECO:0007669"/>
    <property type="project" value="Ensembl"/>
</dbReference>
<dbReference type="GO" id="GO:0045665">
    <property type="term" value="P:negative regulation of neuron differentiation"/>
    <property type="evidence" value="ECO:0007669"/>
    <property type="project" value="Ensembl"/>
</dbReference>
<dbReference type="PANTHER" id="PTHR15467">
    <property type="entry name" value="ZINC-FINGERS AND HOMEOBOXES RELATED"/>
    <property type="match status" value="1"/>
</dbReference>
<evidence type="ECO:0000256" key="16">
    <source>
        <dbReference type="ARBA" id="ARBA00023242"/>
    </source>
</evidence>
<dbReference type="InterPro" id="IPR036236">
    <property type="entry name" value="Znf_C2H2_sf"/>
</dbReference>
<keyword evidence="7" id="KW-0677">Repeat</keyword>
<evidence type="ECO:0000256" key="18">
    <source>
        <dbReference type="PROSITE-ProRule" id="PRU00108"/>
    </source>
</evidence>
<dbReference type="Ensembl" id="ENSOANT00000067558.1">
    <property type="protein sequence ID" value="ENSOANP00000047914.1"/>
    <property type="gene ID" value="ENSOANG00000040120.1"/>
</dbReference>
<dbReference type="FunFam" id="3.30.160.60:FF:000296">
    <property type="entry name" value="Zinc fingers and homeoboxes protein 1"/>
    <property type="match status" value="1"/>
</dbReference>
<evidence type="ECO:0000256" key="6">
    <source>
        <dbReference type="ARBA" id="ARBA00022723"/>
    </source>
</evidence>
<keyword evidence="24" id="KW-1185">Reference proteome</keyword>
<keyword evidence="16 18" id="KW-0539">Nucleus</keyword>
<organism evidence="23 24">
    <name type="scientific">Ornithorhynchus anatinus</name>
    <name type="common">Duckbill platypus</name>
    <dbReference type="NCBI Taxonomy" id="9258"/>
    <lineage>
        <taxon>Eukaryota</taxon>
        <taxon>Metazoa</taxon>
        <taxon>Chordata</taxon>
        <taxon>Craniata</taxon>
        <taxon>Vertebrata</taxon>
        <taxon>Euteleostomi</taxon>
        <taxon>Mammalia</taxon>
        <taxon>Monotremata</taxon>
        <taxon>Ornithorhynchidae</taxon>
        <taxon>Ornithorhynchus</taxon>
    </lineage>
</organism>
<evidence type="ECO:0000256" key="5">
    <source>
        <dbReference type="ARBA" id="ARBA00022553"/>
    </source>
</evidence>
<dbReference type="GO" id="GO:0008270">
    <property type="term" value="F:zinc ion binding"/>
    <property type="evidence" value="ECO:0007669"/>
    <property type="project" value="UniProtKB-KW"/>
</dbReference>
<keyword evidence="5" id="KW-0597">Phosphoprotein</keyword>
<evidence type="ECO:0000259" key="21">
    <source>
        <dbReference type="PROSITE" id="PS50071"/>
    </source>
</evidence>
<dbReference type="FunFam" id="1.10.10.60:FF:000062">
    <property type="entry name" value="zinc fingers and homeoboxes protein 3"/>
    <property type="match status" value="1"/>
</dbReference>
<dbReference type="GeneID" id="100085391"/>
<dbReference type="GO" id="GO:0042803">
    <property type="term" value="F:protein homodimerization activity"/>
    <property type="evidence" value="ECO:0007669"/>
    <property type="project" value="Ensembl"/>
</dbReference>
<dbReference type="FunFam" id="1.10.10.60:FF:000272">
    <property type="entry name" value="zinc fingers and homeoboxes protein 2"/>
    <property type="match status" value="1"/>
</dbReference>
<dbReference type="InterPro" id="IPR041057">
    <property type="entry name" value="ZHX_Znf_C2H2"/>
</dbReference>
<keyword evidence="8 17" id="KW-0863">Zinc-finger</keyword>
<dbReference type="GO" id="GO:0000981">
    <property type="term" value="F:DNA-binding transcription factor activity, RNA polymerase II-specific"/>
    <property type="evidence" value="ECO:0000318"/>
    <property type="project" value="GO_Central"/>
</dbReference>
<feature type="region of interest" description="Disordered" evidence="20">
    <location>
        <begin position="1"/>
        <end position="55"/>
    </location>
</feature>
<keyword evidence="10" id="KW-0862">Zinc</keyword>
<dbReference type="RefSeq" id="XP_028919105.1">
    <property type="nucleotide sequence ID" value="XM_029063272.2"/>
</dbReference>
<feature type="region of interest" description="Disordered" evidence="20">
    <location>
        <begin position="444"/>
        <end position="478"/>
    </location>
</feature>
<dbReference type="AlphaFoldDB" id="A0A6I8P4Q1"/>
<keyword evidence="14 18" id="KW-0371">Homeobox</keyword>
<dbReference type="GO" id="GO:0005829">
    <property type="term" value="C:cytosol"/>
    <property type="evidence" value="ECO:0007669"/>
    <property type="project" value="Ensembl"/>
</dbReference>
<dbReference type="Gene3D" id="1.10.10.60">
    <property type="entry name" value="Homeodomain-like"/>
    <property type="match status" value="3"/>
</dbReference>
<keyword evidence="12" id="KW-0805">Transcription regulation</keyword>
<evidence type="ECO:0000256" key="7">
    <source>
        <dbReference type="ARBA" id="ARBA00022737"/>
    </source>
</evidence>
<dbReference type="GO" id="GO:0003677">
    <property type="term" value="F:DNA binding"/>
    <property type="evidence" value="ECO:0007669"/>
    <property type="project" value="UniProtKB-UniRule"/>
</dbReference>
<dbReference type="Pfam" id="PF00046">
    <property type="entry name" value="Homeodomain"/>
    <property type="match status" value="2"/>
</dbReference>
<feature type="region of interest" description="Disordered" evidence="20">
    <location>
        <begin position="582"/>
        <end position="691"/>
    </location>
</feature>
<evidence type="ECO:0000256" key="8">
    <source>
        <dbReference type="ARBA" id="ARBA00022771"/>
    </source>
</evidence>
<dbReference type="GeneTree" id="ENSGT00950000182893"/>
<dbReference type="FunFam" id="1.10.10.60:FF:000247">
    <property type="entry name" value="Zinc fingers and homeoboxes protein 2"/>
    <property type="match status" value="1"/>
</dbReference>
<feature type="domain" description="Homeobox" evidence="21">
    <location>
        <begin position="376"/>
        <end position="426"/>
    </location>
</feature>
<evidence type="ECO:0000256" key="2">
    <source>
        <dbReference type="ARBA" id="ARBA00007440"/>
    </source>
</evidence>
<feature type="region of interest" description="Disordered" evidence="20">
    <location>
        <begin position="490"/>
        <end position="520"/>
    </location>
</feature>
<dbReference type="GO" id="GO:0005634">
    <property type="term" value="C:nucleus"/>
    <property type="evidence" value="ECO:0000318"/>
    <property type="project" value="GO_Central"/>
</dbReference>
<feature type="DNA-binding region" description="Homeobox" evidence="18">
    <location>
        <begin position="523"/>
        <end position="572"/>
    </location>
</feature>
<dbReference type="Proteomes" id="UP000002279">
    <property type="component" value="Chromosome 4"/>
</dbReference>
<keyword evidence="4" id="KW-1017">Isopeptide bond</keyword>
<dbReference type="InterPro" id="IPR009057">
    <property type="entry name" value="Homeodomain-like_sf"/>
</dbReference>
<feature type="compositionally biased region" description="Gly residues" evidence="20">
    <location>
        <begin position="636"/>
        <end position="647"/>
    </location>
</feature>
<keyword evidence="6" id="KW-0479">Metal-binding</keyword>
<dbReference type="SMART" id="SM00389">
    <property type="entry name" value="HOX"/>
    <property type="match status" value="3"/>
</dbReference>
<feature type="compositionally biased region" description="Pro residues" evidence="20">
    <location>
        <begin position="506"/>
        <end position="519"/>
    </location>
</feature>
<dbReference type="CDD" id="cd00086">
    <property type="entry name" value="homeodomain"/>
    <property type="match status" value="3"/>
</dbReference>
<feature type="compositionally biased region" description="Basic and acidic residues" evidence="20">
    <location>
        <begin position="346"/>
        <end position="358"/>
    </location>
</feature>
<keyword evidence="3" id="KW-0678">Repressor</keyword>
<feature type="region of interest" description="Disordered" evidence="20">
    <location>
        <begin position="337"/>
        <end position="378"/>
    </location>
</feature>
<keyword evidence="9" id="KW-0221">Differentiation</keyword>
<keyword evidence="11" id="KW-0832">Ubl conjugation</keyword>
<dbReference type="GO" id="GO:0005654">
    <property type="term" value="C:nucleoplasm"/>
    <property type="evidence" value="ECO:0007669"/>
    <property type="project" value="Ensembl"/>
</dbReference>
<reference evidence="23" key="3">
    <citation type="submission" date="2025-09" db="UniProtKB">
        <authorList>
            <consortium name="Ensembl"/>
        </authorList>
    </citation>
    <scope>IDENTIFICATION</scope>
    <source>
        <strain evidence="23">Glennie</strain>
    </source>
</reference>
<dbReference type="OMA" id="HIRVWFA"/>
<feature type="domain" description="C2H2-type" evidence="22">
    <location>
        <begin position="93"/>
        <end position="121"/>
    </location>
</feature>
<evidence type="ECO:0000256" key="17">
    <source>
        <dbReference type="PROSITE-ProRule" id="PRU00042"/>
    </source>
</evidence>
<dbReference type="GO" id="GO:0060040">
    <property type="term" value="P:retinal bipolar neuron differentiation"/>
    <property type="evidence" value="ECO:0007669"/>
    <property type="project" value="Ensembl"/>
</dbReference>
<evidence type="ECO:0000256" key="9">
    <source>
        <dbReference type="ARBA" id="ARBA00022782"/>
    </source>
</evidence>
<feature type="compositionally biased region" description="Basic and acidic residues" evidence="20">
    <location>
        <begin position="44"/>
        <end position="54"/>
    </location>
</feature>
<keyword evidence="13 18" id="KW-0238">DNA-binding</keyword>
<dbReference type="PANTHER" id="PTHR15467:SF5">
    <property type="entry name" value="ZINC FINGERS AND HOMEOBOXES PROTEIN 2"/>
    <property type="match status" value="1"/>
</dbReference>
<feature type="domain" description="Homeobox" evidence="21">
    <location>
        <begin position="521"/>
        <end position="571"/>
    </location>
</feature>
<evidence type="ECO:0000256" key="1">
    <source>
        <dbReference type="ARBA" id="ARBA00004123"/>
    </source>
</evidence>
<evidence type="ECO:0000256" key="13">
    <source>
        <dbReference type="ARBA" id="ARBA00023125"/>
    </source>
</evidence>
<protein>
    <submittedName>
        <fullName evidence="23">Zinc fingers and homeoboxes 2</fullName>
    </submittedName>
</protein>
<dbReference type="InterPro" id="IPR013087">
    <property type="entry name" value="Znf_C2H2_type"/>
</dbReference>